<feature type="compositionally biased region" description="Low complexity" evidence="10">
    <location>
        <begin position="22"/>
        <end position="32"/>
    </location>
</feature>
<keyword evidence="5" id="KW-0997">Cell inner membrane</keyword>
<keyword evidence="3" id="KW-0813">Transport</keyword>
<dbReference type="SUPFAM" id="SSF74653">
    <property type="entry name" value="TolA/TonB C-terminal domain"/>
    <property type="match status" value="1"/>
</dbReference>
<feature type="region of interest" description="Disordered" evidence="10">
    <location>
        <begin position="1"/>
        <end position="91"/>
    </location>
</feature>
<feature type="compositionally biased region" description="Pro residues" evidence="10">
    <location>
        <begin position="1"/>
        <end position="21"/>
    </location>
</feature>
<evidence type="ECO:0000256" key="7">
    <source>
        <dbReference type="ARBA" id="ARBA00022927"/>
    </source>
</evidence>
<dbReference type="Pfam" id="PF13103">
    <property type="entry name" value="TonB_2"/>
    <property type="match status" value="1"/>
</dbReference>
<feature type="compositionally biased region" description="Low complexity" evidence="10">
    <location>
        <begin position="71"/>
        <end position="81"/>
    </location>
</feature>
<keyword evidence="9" id="KW-0472">Membrane</keyword>
<evidence type="ECO:0000256" key="4">
    <source>
        <dbReference type="ARBA" id="ARBA00022475"/>
    </source>
</evidence>
<evidence type="ECO:0000256" key="9">
    <source>
        <dbReference type="ARBA" id="ARBA00023136"/>
    </source>
</evidence>
<dbReference type="eggNOG" id="COG0810">
    <property type="taxonomic scope" value="Bacteria"/>
</dbReference>
<dbReference type="Gene3D" id="3.30.1150.10">
    <property type="match status" value="1"/>
</dbReference>
<dbReference type="KEGG" id="dsh:Dshi_0567"/>
<keyword evidence="7" id="KW-0653">Protein transport</keyword>
<dbReference type="GO" id="GO:0031992">
    <property type="term" value="F:energy transducer activity"/>
    <property type="evidence" value="ECO:0007669"/>
    <property type="project" value="TreeGrafter"/>
</dbReference>
<feature type="compositionally biased region" description="Low complexity" evidence="10">
    <location>
        <begin position="45"/>
        <end position="63"/>
    </location>
</feature>
<evidence type="ECO:0000256" key="8">
    <source>
        <dbReference type="ARBA" id="ARBA00022989"/>
    </source>
</evidence>
<dbReference type="STRING" id="398580.Dshi_0567"/>
<dbReference type="GO" id="GO:0055085">
    <property type="term" value="P:transmembrane transport"/>
    <property type="evidence" value="ECO:0007669"/>
    <property type="project" value="InterPro"/>
</dbReference>
<keyword evidence="8" id="KW-1133">Transmembrane helix</keyword>
<dbReference type="GO" id="GO:0098797">
    <property type="term" value="C:plasma membrane protein complex"/>
    <property type="evidence" value="ECO:0007669"/>
    <property type="project" value="TreeGrafter"/>
</dbReference>
<dbReference type="GO" id="GO:0015031">
    <property type="term" value="P:protein transport"/>
    <property type="evidence" value="ECO:0007669"/>
    <property type="project" value="UniProtKB-KW"/>
</dbReference>
<evidence type="ECO:0000259" key="11">
    <source>
        <dbReference type="PROSITE" id="PS52015"/>
    </source>
</evidence>
<dbReference type="InterPro" id="IPR051045">
    <property type="entry name" value="TonB-dependent_transducer"/>
</dbReference>
<comment type="similarity">
    <text evidence="2">Belongs to the TonB family.</text>
</comment>
<dbReference type="InterPro" id="IPR037682">
    <property type="entry name" value="TonB_C"/>
</dbReference>
<keyword evidence="13" id="KW-1185">Reference proteome</keyword>
<dbReference type="Proteomes" id="UP000006833">
    <property type="component" value="Chromosome"/>
</dbReference>
<accession>A8LPJ0</accession>
<dbReference type="PANTHER" id="PTHR33446:SF2">
    <property type="entry name" value="PROTEIN TONB"/>
    <property type="match status" value="1"/>
</dbReference>
<comment type="subcellular location">
    <subcellularLocation>
        <location evidence="1">Cell inner membrane</location>
        <topology evidence="1">Single-pass membrane protein</topology>
        <orientation evidence="1">Periplasmic side</orientation>
    </subcellularLocation>
</comment>
<evidence type="ECO:0000256" key="3">
    <source>
        <dbReference type="ARBA" id="ARBA00022448"/>
    </source>
</evidence>
<dbReference type="EMBL" id="CP000830">
    <property type="protein sequence ID" value="ABV92313.1"/>
    <property type="molecule type" value="Genomic_DNA"/>
</dbReference>
<dbReference type="InterPro" id="IPR006260">
    <property type="entry name" value="TonB/TolA_C"/>
</dbReference>
<dbReference type="HOGENOM" id="CLU_1479822_0_0_5"/>
<dbReference type="AlphaFoldDB" id="A8LPJ0"/>
<evidence type="ECO:0000256" key="1">
    <source>
        <dbReference type="ARBA" id="ARBA00004383"/>
    </source>
</evidence>
<evidence type="ECO:0000313" key="13">
    <source>
        <dbReference type="Proteomes" id="UP000006833"/>
    </source>
</evidence>
<protein>
    <submittedName>
        <fullName evidence="12">TonB family protein</fullName>
    </submittedName>
</protein>
<keyword evidence="4" id="KW-1003">Cell membrane</keyword>
<dbReference type="PANTHER" id="PTHR33446">
    <property type="entry name" value="PROTEIN TONB-RELATED"/>
    <property type="match status" value="1"/>
</dbReference>
<sequence length="182" mass="18791">MPPPDPATPPPPPAPPAPPEPAVAQAQLPEAAKSPPAPRPERAQAPKAETAAAPQPAAPPQKAQRAKGDGDAAAAGRGTQTDISSLSPGVRERLMTRWGSQIRARVERRKPSGTRDRGTAVVRLVVSTEGQLVAVSLAQSSGVAAIDAAAISAVQRAGRFPKAPRDLDGTQHAFTLPIRFGR</sequence>
<evidence type="ECO:0000256" key="6">
    <source>
        <dbReference type="ARBA" id="ARBA00022692"/>
    </source>
</evidence>
<evidence type="ECO:0000256" key="10">
    <source>
        <dbReference type="SAM" id="MobiDB-lite"/>
    </source>
</evidence>
<keyword evidence="6" id="KW-0812">Transmembrane</keyword>
<organism evidence="12 13">
    <name type="scientific">Dinoroseobacter shibae (strain DSM 16493 / NCIMB 14021 / DFL 12)</name>
    <dbReference type="NCBI Taxonomy" id="398580"/>
    <lineage>
        <taxon>Bacteria</taxon>
        <taxon>Pseudomonadati</taxon>
        <taxon>Pseudomonadota</taxon>
        <taxon>Alphaproteobacteria</taxon>
        <taxon>Rhodobacterales</taxon>
        <taxon>Roseobacteraceae</taxon>
        <taxon>Dinoroseobacter</taxon>
    </lineage>
</organism>
<evidence type="ECO:0000256" key="2">
    <source>
        <dbReference type="ARBA" id="ARBA00006555"/>
    </source>
</evidence>
<gene>
    <name evidence="12" type="ordered locus">Dshi_0567</name>
</gene>
<feature type="domain" description="TonB C-terminal" evidence="11">
    <location>
        <begin position="92"/>
        <end position="182"/>
    </location>
</feature>
<name>A8LPJ0_DINSH</name>
<proteinExistence type="inferred from homology"/>
<evidence type="ECO:0000256" key="5">
    <source>
        <dbReference type="ARBA" id="ARBA00022519"/>
    </source>
</evidence>
<dbReference type="NCBIfam" id="TIGR01352">
    <property type="entry name" value="tonB_Cterm"/>
    <property type="match status" value="1"/>
</dbReference>
<reference evidence="13" key="1">
    <citation type="journal article" date="2010" name="ISME J.">
        <title>The complete genome sequence of the algal symbiont Dinoroseobacter shibae: a hitchhiker's guide to life in the sea.</title>
        <authorList>
            <person name="Wagner-Dobler I."/>
            <person name="Ballhausen B."/>
            <person name="Berger M."/>
            <person name="Brinkhoff T."/>
            <person name="Buchholz I."/>
            <person name="Bunk B."/>
            <person name="Cypionka H."/>
            <person name="Daniel R."/>
            <person name="Drepper T."/>
            <person name="Gerdts G."/>
            <person name="Hahnke S."/>
            <person name="Han C."/>
            <person name="Jahn D."/>
            <person name="Kalhoefer D."/>
            <person name="Kiss H."/>
            <person name="Klenk H.P."/>
            <person name="Kyrpides N."/>
            <person name="Liebl W."/>
            <person name="Liesegang H."/>
            <person name="Meincke L."/>
            <person name="Pati A."/>
            <person name="Petersen J."/>
            <person name="Piekarski T."/>
            <person name="Pommerenke C."/>
            <person name="Pradella S."/>
            <person name="Pukall R."/>
            <person name="Rabus R."/>
            <person name="Stackebrandt E."/>
            <person name="Thole S."/>
            <person name="Thompson L."/>
            <person name="Tielen P."/>
            <person name="Tomasch J."/>
            <person name="von Jan M."/>
            <person name="Wanphrut N."/>
            <person name="Wichels A."/>
            <person name="Zech H."/>
            <person name="Simon M."/>
        </authorList>
    </citation>
    <scope>NUCLEOTIDE SEQUENCE [LARGE SCALE GENOMIC DNA]</scope>
    <source>
        <strain evidence="13">DSM 16493 / NCIMB 14021 / DFL 12</strain>
    </source>
</reference>
<dbReference type="PROSITE" id="PS52015">
    <property type="entry name" value="TONB_CTD"/>
    <property type="match status" value="1"/>
</dbReference>
<evidence type="ECO:0000313" key="12">
    <source>
        <dbReference type="EMBL" id="ABV92313.1"/>
    </source>
</evidence>